<protein>
    <recommendedName>
        <fullName evidence="4">DUF1764 domain-containing protein</fullName>
    </recommendedName>
</protein>
<dbReference type="AlphaFoldDB" id="A0A0G4F5Z7"/>
<dbReference type="OrthoDB" id="20835at2759"/>
<gene>
    <name evidence="2" type="ORF">Vbra_21204</name>
</gene>
<dbReference type="PANTHER" id="PTHR34066">
    <property type="entry name" value="GROWTH FACTOR 2"/>
    <property type="match status" value="1"/>
</dbReference>
<feature type="region of interest" description="Disordered" evidence="1">
    <location>
        <begin position="1"/>
        <end position="140"/>
    </location>
</feature>
<evidence type="ECO:0000313" key="3">
    <source>
        <dbReference type="Proteomes" id="UP000041254"/>
    </source>
</evidence>
<dbReference type="EMBL" id="CDMY01000378">
    <property type="protein sequence ID" value="CEM07797.1"/>
    <property type="molecule type" value="Genomic_DNA"/>
</dbReference>
<feature type="compositionally biased region" description="Low complexity" evidence="1">
    <location>
        <begin position="43"/>
        <end position="69"/>
    </location>
</feature>
<sequence>MVKREEISKKKDRKITTTPLTTRKPQPTTKANPTKKRQRAKSPDAPLPSSAAAEAAPSSLGPSPSSAAATDGRQIDALFSRLKRKHKSEPTQQAKTATTSGGNKVRGDSSVARRGRRPKQPSSIDEDLSLANRPRRYTEEGWPIYTEEELRIGQGGGTPLCPFDCDCCF</sequence>
<dbReference type="VEuPathDB" id="CryptoDB:Vbra_21204"/>
<evidence type="ECO:0000313" key="2">
    <source>
        <dbReference type="EMBL" id="CEM07797.1"/>
    </source>
</evidence>
<evidence type="ECO:0000256" key="1">
    <source>
        <dbReference type="SAM" id="MobiDB-lite"/>
    </source>
</evidence>
<feature type="compositionally biased region" description="Polar residues" evidence="1">
    <location>
        <begin position="90"/>
        <end position="102"/>
    </location>
</feature>
<name>A0A0G4F5Z7_VITBC</name>
<accession>A0A0G4F5Z7</accession>
<dbReference type="InParanoid" id="A0A0G4F5Z7"/>
<organism evidence="2 3">
    <name type="scientific">Vitrella brassicaformis (strain CCMP3155)</name>
    <dbReference type="NCBI Taxonomy" id="1169540"/>
    <lineage>
        <taxon>Eukaryota</taxon>
        <taxon>Sar</taxon>
        <taxon>Alveolata</taxon>
        <taxon>Colpodellida</taxon>
        <taxon>Vitrellaceae</taxon>
        <taxon>Vitrella</taxon>
    </lineage>
</organism>
<dbReference type="Proteomes" id="UP000041254">
    <property type="component" value="Unassembled WGS sequence"/>
</dbReference>
<dbReference type="OMA" id="RWAWADE"/>
<dbReference type="Pfam" id="PF08576">
    <property type="entry name" value="DUF1764"/>
    <property type="match status" value="1"/>
</dbReference>
<dbReference type="InterPro" id="IPR013885">
    <property type="entry name" value="DUF1764_euk"/>
</dbReference>
<feature type="compositionally biased region" description="Polar residues" evidence="1">
    <location>
        <begin position="16"/>
        <end position="32"/>
    </location>
</feature>
<proteinExistence type="predicted"/>
<reference evidence="2 3" key="1">
    <citation type="submission" date="2014-11" db="EMBL/GenBank/DDBJ databases">
        <authorList>
            <person name="Zhu J."/>
            <person name="Qi W."/>
            <person name="Song R."/>
        </authorList>
    </citation>
    <scope>NUCLEOTIDE SEQUENCE [LARGE SCALE GENOMIC DNA]</scope>
</reference>
<dbReference type="PhylomeDB" id="A0A0G4F5Z7"/>
<keyword evidence="3" id="KW-1185">Reference proteome</keyword>
<evidence type="ECO:0008006" key="4">
    <source>
        <dbReference type="Google" id="ProtNLM"/>
    </source>
</evidence>
<dbReference type="PANTHER" id="PTHR34066:SF1">
    <property type="entry name" value="DUF1764 FAMILY PROTEIN"/>
    <property type="match status" value="1"/>
</dbReference>